<dbReference type="AlphaFoldDB" id="A0A317NR15"/>
<feature type="compositionally biased region" description="Polar residues" evidence="1">
    <location>
        <begin position="377"/>
        <end position="391"/>
    </location>
</feature>
<keyword evidence="2" id="KW-0812">Transmembrane</keyword>
<accession>A0A317NR15</accession>
<keyword evidence="2" id="KW-0472">Membrane</keyword>
<gene>
    <name evidence="3" type="ORF">DFR69_103385</name>
</gene>
<evidence type="ECO:0000256" key="1">
    <source>
        <dbReference type="SAM" id="MobiDB-lite"/>
    </source>
</evidence>
<feature type="transmembrane region" description="Helical" evidence="2">
    <location>
        <begin position="196"/>
        <end position="217"/>
    </location>
</feature>
<dbReference type="EMBL" id="QGTL01000003">
    <property type="protein sequence ID" value="PWV77786.1"/>
    <property type="molecule type" value="Genomic_DNA"/>
</dbReference>
<evidence type="ECO:0000313" key="3">
    <source>
        <dbReference type="EMBL" id="PWV77786.1"/>
    </source>
</evidence>
<comment type="caution">
    <text evidence="3">The sequence shown here is derived from an EMBL/GenBank/DDBJ whole genome shotgun (WGS) entry which is preliminary data.</text>
</comment>
<protein>
    <submittedName>
        <fullName evidence="3">Uncharacterized protein</fullName>
    </submittedName>
</protein>
<name>A0A317NR15_9NOCA</name>
<feature type="region of interest" description="Disordered" evidence="1">
    <location>
        <begin position="289"/>
        <end position="342"/>
    </location>
</feature>
<feature type="region of interest" description="Disordered" evidence="1">
    <location>
        <begin position="633"/>
        <end position="757"/>
    </location>
</feature>
<evidence type="ECO:0000313" key="4">
    <source>
        <dbReference type="Proteomes" id="UP000246410"/>
    </source>
</evidence>
<feature type="transmembrane region" description="Helical" evidence="2">
    <location>
        <begin position="159"/>
        <end position="184"/>
    </location>
</feature>
<feature type="region of interest" description="Disordered" evidence="1">
    <location>
        <begin position="509"/>
        <end position="533"/>
    </location>
</feature>
<evidence type="ECO:0000256" key="2">
    <source>
        <dbReference type="SAM" id="Phobius"/>
    </source>
</evidence>
<feature type="transmembrane region" description="Helical" evidence="2">
    <location>
        <begin position="129"/>
        <end position="147"/>
    </location>
</feature>
<feature type="compositionally biased region" description="Acidic residues" evidence="1">
    <location>
        <begin position="830"/>
        <end position="850"/>
    </location>
</feature>
<sequence length="921" mass="95125">MSDERSIDDAVSTPNTEITALAQQVATARGKLPLQHDTALYDALSDSEIRAERELAEWIRAQRRKQRRRAVADELAAEKRDRRTGALIRRTDEADAHWHRKALAARRRVSSADARLAQLYRRAEWSSRALIGVVVLGMVWAGVNVQHNLVPSGDMSDPLYWLSFGIEAMISIPIITIMVAATTAARWGRELERGKVLVFELALLGTTVALNAGPHLAAGAWGRAAEFSIAPVMVGVVIWLHAWVSARYALLIESASVELPGDVGTSFARSERVSDGHFDHAVDSVGGQELSAVTSSPADPRYAPTEQAAASASQRVPGAFAHHPEAPASRAGSSPFPPEGMRSTNAERVAVAVASPSHADMARDEFAHVAPSFASEVNSPVTEAHSRTTQADPAAAIHRPSDAVEPAPATTGSATNSPSTATGRVASAMADTAGMRESVSTTSEVIGAGTTDASTAAGNADATAWAGTTDASTAAGNADATAWAGTTEASVAAGTTDATATAGTTDASAAAGNADASGGAGNADASGGAGTADVSAAASTGISVPAAALRDPAEVETAATSGLAISTGISAPAEAPSAATASDANSTVARPQTGTVAESAIGPAEVDADFPANRTARTVAEADLDDVAAYGVSEDAASTDQPADEVIAPAKVERKTTAGRRPSVDKAAAPGTLELIHKAAADHRRNGDHARTNGTTPTVRRIPVTAAAQATAGAATGTDPVPEATAHAGSVARDRNGDTAASTVVHKDPQPAADEPEQLTLTADLDAERELSDSTPASVADDEPHSDAHQRPETESAPSEPITQAPPTTAERHLAKPAPKKPLRKIESSDLVEDEPAEPGEPEDTDDYDFDEDNEVRALARQIATRSPLRLTLDQIEEILELTDQSWSARSIGAEVGVSGTTVTNIVEFARKIRQPYAFTG</sequence>
<feature type="region of interest" description="Disordered" evidence="1">
    <location>
        <begin position="770"/>
        <end position="850"/>
    </location>
</feature>
<reference evidence="3 4" key="1">
    <citation type="submission" date="2018-05" db="EMBL/GenBank/DDBJ databases">
        <title>Genomic Encyclopedia of Type Strains, Phase IV (KMG-IV): sequencing the most valuable type-strain genomes for metagenomic binning, comparative biology and taxonomic classification.</title>
        <authorList>
            <person name="Goeker M."/>
        </authorList>
    </citation>
    <scope>NUCLEOTIDE SEQUENCE [LARGE SCALE GENOMIC DNA]</scope>
    <source>
        <strain evidence="3 4">DSM 44717</strain>
    </source>
</reference>
<proteinExistence type="predicted"/>
<feature type="compositionally biased region" description="Basic and acidic residues" evidence="1">
    <location>
        <begin position="675"/>
        <end position="691"/>
    </location>
</feature>
<feature type="compositionally biased region" description="Low complexity" evidence="1">
    <location>
        <begin position="705"/>
        <end position="718"/>
    </location>
</feature>
<feature type="compositionally biased region" description="Basic and acidic residues" evidence="1">
    <location>
        <begin position="782"/>
        <end position="794"/>
    </location>
</feature>
<keyword evidence="2" id="KW-1133">Transmembrane helix</keyword>
<keyword evidence="4" id="KW-1185">Reference proteome</keyword>
<dbReference type="Proteomes" id="UP000246410">
    <property type="component" value="Unassembled WGS sequence"/>
</dbReference>
<feature type="compositionally biased region" description="Polar residues" evidence="1">
    <location>
        <begin position="410"/>
        <end position="422"/>
    </location>
</feature>
<organism evidence="3 4">
    <name type="scientific">Nocardia neocaledoniensis</name>
    <dbReference type="NCBI Taxonomy" id="236511"/>
    <lineage>
        <taxon>Bacteria</taxon>
        <taxon>Bacillati</taxon>
        <taxon>Actinomycetota</taxon>
        <taxon>Actinomycetes</taxon>
        <taxon>Mycobacteriales</taxon>
        <taxon>Nocardiaceae</taxon>
        <taxon>Nocardia</taxon>
    </lineage>
</organism>
<feature type="region of interest" description="Disordered" evidence="1">
    <location>
        <begin position="377"/>
        <end position="422"/>
    </location>
</feature>